<dbReference type="PROSITE" id="PS51371">
    <property type="entry name" value="CBS"/>
    <property type="match status" value="2"/>
</dbReference>
<dbReference type="InterPro" id="IPR036318">
    <property type="entry name" value="FAD-bd_PCMH-like_sf"/>
</dbReference>
<dbReference type="InterPro" id="IPR051676">
    <property type="entry name" value="UPF0053_domain"/>
</dbReference>
<dbReference type="Proteomes" id="UP000198432">
    <property type="component" value="Unassembled WGS sequence"/>
</dbReference>
<evidence type="ECO:0000256" key="2">
    <source>
        <dbReference type="ARBA" id="ARBA00022475"/>
    </source>
</evidence>
<dbReference type="InterPro" id="IPR005170">
    <property type="entry name" value="Transptr-assoc_dom"/>
</dbReference>
<dbReference type="Pfam" id="PF01595">
    <property type="entry name" value="CNNM"/>
    <property type="match status" value="1"/>
</dbReference>
<evidence type="ECO:0000313" key="14">
    <source>
        <dbReference type="Proteomes" id="UP000198432"/>
    </source>
</evidence>
<dbReference type="CDD" id="cd04590">
    <property type="entry name" value="CBS_pair_CorC_HlyC_assoc"/>
    <property type="match status" value="1"/>
</dbReference>
<feature type="transmembrane region" description="Helical" evidence="10">
    <location>
        <begin position="95"/>
        <end position="119"/>
    </location>
</feature>
<dbReference type="InterPro" id="IPR000644">
    <property type="entry name" value="CBS_dom"/>
</dbReference>
<dbReference type="PANTHER" id="PTHR43099:SF5">
    <property type="entry name" value="HLYC_CORC FAMILY TRANSPORTER"/>
    <property type="match status" value="1"/>
</dbReference>
<dbReference type="SUPFAM" id="SSF56176">
    <property type="entry name" value="FAD-binding/transporter-associated domain-like"/>
    <property type="match status" value="1"/>
</dbReference>
<evidence type="ECO:0000256" key="4">
    <source>
        <dbReference type="ARBA" id="ARBA00022737"/>
    </source>
</evidence>
<dbReference type="OrthoDB" id="9798188at2"/>
<dbReference type="GO" id="GO:0005886">
    <property type="term" value="C:plasma membrane"/>
    <property type="evidence" value="ECO:0007669"/>
    <property type="project" value="UniProtKB-SubCell"/>
</dbReference>
<keyword evidence="3 9" id="KW-0812">Transmembrane</keyword>
<gene>
    <name evidence="13" type="ORF">SAMN06296052_11364</name>
</gene>
<dbReference type="EMBL" id="FZOQ01000013">
    <property type="protein sequence ID" value="SNS78534.1"/>
    <property type="molecule type" value="Genomic_DNA"/>
</dbReference>
<evidence type="ECO:0000313" key="13">
    <source>
        <dbReference type="EMBL" id="SNS78534.1"/>
    </source>
</evidence>
<dbReference type="SMART" id="SM01091">
    <property type="entry name" value="CorC_HlyC"/>
    <property type="match status" value="1"/>
</dbReference>
<sequence>MEILVLFILTLLNGFFALSEIALVSVKRSRIEQKAAEGSYSAQTVLQLLEDPENFLSAVQVGITLIGIVAGAYGGAALSDDLLPVIAAVAPLAPYAPQLSIVIVIGLITYFTIVVGELLPKTIALNNPDGIALAVAPIIKAFTVLTFPLVKLFSGSTSLLTRLLGIKKQDSEASLTEEELRHMIRIAGKEGVLEKEEQRIHDNIFYLYEQRNRSLMTYRTDVEWLDLNWTPEQIQEAISRGAHTKFPVCQGDLDNVVGVLSVKDYFECISRESVQLQSILSKPIFLSEHMLAMNTLKLFQQKRQYLAFVVNEFGSIVGIITLHDIMEAIVGDLPDVNESLEPDVFIREDGTYLVSGSTQVYHLNQTLGLELIPNAPEHYSTLAGFILYELSNIPQVGTKLTVADFELEVMDMDGSRIDKVLLSPIAPLPEKHTAAS</sequence>
<keyword evidence="14" id="KW-1185">Reference proteome</keyword>
<feature type="domain" description="CBS" evidence="11">
    <location>
        <begin position="216"/>
        <end position="276"/>
    </location>
</feature>
<dbReference type="Pfam" id="PF00571">
    <property type="entry name" value="CBS"/>
    <property type="match status" value="1"/>
</dbReference>
<evidence type="ECO:0000256" key="1">
    <source>
        <dbReference type="ARBA" id="ARBA00004651"/>
    </source>
</evidence>
<evidence type="ECO:0000256" key="8">
    <source>
        <dbReference type="PROSITE-ProRule" id="PRU00703"/>
    </source>
</evidence>
<dbReference type="InterPro" id="IPR002550">
    <property type="entry name" value="CNNM"/>
</dbReference>
<proteinExistence type="predicted"/>
<evidence type="ECO:0000256" key="10">
    <source>
        <dbReference type="SAM" id="Phobius"/>
    </source>
</evidence>
<keyword evidence="7 9" id="KW-0472">Membrane</keyword>
<organism evidence="13 14">
    <name type="scientific">Pontibacter ummariensis</name>
    <dbReference type="NCBI Taxonomy" id="1610492"/>
    <lineage>
        <taxon>Bacteria</taxon>
        <taxon>Pseudomonadati</taxon>
        <taxon>Bacteroidota</taxon>
        <taxon>Cytophagia</taxon>
        <taxon>Cytophagales</taxon>
        <taxon>Hymenobacteraceae</taxon>
        <taxon>Pontibacter</taxon>
    </lineage>
</organism>
<keyword evidence="6 8" id="KW-0129">CBS domain</keyword>
<dbReference type="InterPro" id="IPR046342">
    <property type="entry name" value="CBS_dom_sf"/>
</dbReference>
<reference evidence="14" key="1">
    <citation type="submission" date="2017-06" db="EMBL/GenBank/DDBJ databases">
        <authorList>
            <person name="Varghese N."/>
            <person name="Submissions S."/>
        </authorList>
    </citation>
    <scope>NUCLEOTIDE SEQUENCE [LARGE SCALE GENOMIC DNA]</scope>
    <source>
        <strain evidence="14">NKM1</strain>
    </source>
</reference>
<dbReference type="RefSeq" id="WP_089319960.1">
    <property type="nucleotide sequence ID" value="NZ_FZOQ01000013.1"/>
</dbReference>
<evidence type="ECO:0000259" key="12">
    <source>
        <dbReference type="PROSITE" id="PS51846"/>
    </source>
</evidence>
<dbReference type="InterPro" id="IPR016169">
    <property type="entry name" value="FAD-bd_PCMH_sub2"/>
</dbReference>
<dbReference type="AlphaFoldDB" id="A0A239HE53"/>
<dbReference type="GO" id="GO:0050660">
    <property type="term" value="F:flavin adenine dinucleotide binding"/>
    <property type="evidence" value="ECO:0007669"/>
    <property type="project" value="InterPro"/>
</dbReference>
<dbReference type="SUPFAM" id="SSF54631">
    <property type="entry name" value="CBS-domain pair"/>
    <property type="match status" value="1"/>
</dbReference>
<evidence type="ECO:0000256" key="5">
    <source>
        <dbReference type="ARBA" id="ARBA00022989"/>
    </source>
</evidence>
<evidence type="ECO:0000259" key="11">
    <source>
        <dbReference type="PROSITE" id="PS51371"/>
    </source>
</evidence>
<dbReference type="InterPro" id="IPR044751">
    <property type="entry name" value="Ion_transp-like_CBS"/>
</dbReference>
<comment type="subcellular location">
    <subcellularLocation>
        <location evidence="1">Cell membrane</location>
        <topology evidence="1">Multi-pass membrane protein</topology>
    </subcellularLocation>
</comment>
<accession>A0A239HE53</accession>
<evidence type="ECO:0000256" key="3">
    <source>
        <dbReference type="ARBA" id="ARBA00022692"/>
    </source>
</evidence>
<feature type="transmembrane region" description="Helical" evidence="10">
    <location>
        <begin position="131"/>
        <end position="150"/>
    </location>
</feature>
<name>A0A239HE53_9BACT</name>
<feature type="domain" description="CBS" evidence="11">
    <location>
        <begin position="279"/>
        <end position="336"/>
    </location>
</feature>
<keyword evidence="4" id="KW-0677">Repeat</keyword>
<dbReference type="PANTHER" id="PTHR43099">
    <property type="entry name" value="UPF0053 PROTEIN YRKA"/>
    <property type="match status" value="1"/>
</dbReference>
<evidence type="ECO:0000256" key="9">
    <source>
        <dbReference type="PROSITE-ProRule" id="PRU01193"/>
    </source>
</evidence>
<feature type="domain" description="CNNM transmembrane" evidence="12">
    <location>
        <begin position="1"/>
        <end position="197"/>
    </location>
</feature>
<dbReference type="Pfam" id="PF03471">
    <property type="entry name" value="CorC_HlyC"/>
    <property type="match status" value="1"/>
</dbReference>
<dbReference type="Gene3D" id="3.10.580.10">
    <property type="entry name" value="CBS-domain"/>
    <property type="match status" value="1"/>
</dbReference>
<dbReference type="Gene3D" id="3.30.465.10">
    <property type="match status" value="1"/>
</dbReference>
<protein>
    <submittedName>
        <fullName evidence="13">Putative hemolysin</fullName>
    </submittedName>
</protein>
<evidence type="ECO:0000256" key="7">
    <source>
        <dbReference type="ARBA" id="ARBA00023136"/>
    </source>
</evidence>
<feature type="transmembrane region" description="Helical" evidence="10">
    <location>
        <begin position="55"/>
        <end position="75"/>
    </location>
</feature>
<dbReference type="PROSITE" id="PS51846">
    <property type="entry name" value="CNNM"/>
    <property type="match status" value="1"/>
</dbReference>
<keyword evidence="2" id="KW-1003">Cell membrane</keyword>
<keyword evidence="5 9" id="KW-1133">Transmembrane helix</keyword>
<evidence type="ECO:0000256" key="6">
    <source>
        <dbReference type="ARBA" id="ARBA00023122"/>
    </source>
</evidence>
<feature type="transmembrane region" description="Helical" evidence="10">
    <location>
        <begin position="6"/>
        <end position="26"/>
    </location>
</feature>